<dbReference type="Proteomes" id="UP000559626">
    <property type="component" value="Unassembled WGS sequence"/>
</dbReference>
<evidence type="ECO:0000256" key="3">
    <source>
        <dbReference type="ARBA" id="ARBA00023004"/>
    </source>
</evidence>
<dbReference type="GO" id="GO:0009055">
    <property type="term" value="F:electron transfer activity"/>
    <property type="evidence" value="ECO:0007669"/>
    <property type="project" value="InterPro"/>
</dbReference>
<keyword evidence="8" id="KW-1185">Reference proteome</keyword>
<proteinExistence type="predicted"/>
<evidence type="ECO:0000256" key="2">
    <source>
        <dbReference type="ARBA" id="ARBA00022723"/>
    </source>
</evidence>
<name>A0A7Y0FP20_9BACT</name>
<dbReference type="PANTHER" id="PTHR35008:SF8">
    <property type="entry name" value="ALCOHOL DEHYDROGENASE CYTOCHROME C SUBUNIT"/>
    <property type="match status" value="1"/>
</dbReference>
<evidence type="ECO:0000313" key="8">
    <source>
        <dbReference type="Proteomes" id="UP000559626"/>
    </source>
</evidence>
<protein>
    <submittedName>
        <fullName evidence="7">Cytochrome c</fullName>
    </submittedName>
</protein>
<dbReference type="AlphaFoldDB" id="A0A7Y0FP20"/>
<comment type="caution">
    <text evidence="7">The sequence shown here is derived from an EMBL/GenBank/DDBJ whole genome shotgun (WGS) entry which is preliminary data.</text>
</comment>
<gene>
    <name evidence="7" type="ORF">HHL22_18355</name>
</gene>
<dbReference type="InterPro" id="IPR051459">
    <property type="entry name" value="Cytochrome_c-type_DH"/>
</dbReference>
<evidence type="ECO:0000313" key="7">
    <source>
        <dbReference type="EMBL" id="NML67171.1"/>
    </source>
</evidence>
<accession>A0A7Y0FP20</accession>
<keyword evidence="2 4" id="KW-0479">Metal-binding</keyword>
<keyword evidence="1 4" id="KW-0349">Heme</keyword>
<evidence type="ECO:0000256" key="5">
    <source>
        <dbReference type="SAM" id="SignalP"/>
    </source>
</evidence>
<sequence>MRGFRYIALAGLLATGIYSLPAQQAPVKLPGTVRPKPHPTPSSPLAASMARGQRVYKNVCLTCHQADGGGVPNMNPPLIKTDYVLGDKKRLVGIVLRGLKGPNEIEGETYTQNMPAQAYLTDLNIADVLTYVRNSFGNKASAVTPAEVHALRDAPAAGQ</sequence>
<dbReference type="GO" id="GO:0046872">
    <property type="term" value="F:metal ion binding"/>
    <property type="evidence" value="ECO:0007669"/>
    <property type="project" value="UniProtKB-KW"/>
</dbReference>
<dbReference type="PROSITE" id="PS51007">
    <property type="entry name" value="CYTC"/>
    <property type="match status" value="1"/>
</dbReference>
<evidence type="ECO:0000256" key="4">
    <source>
        <dbReference type="PROSITE-ProRule" id="PRU00433"/>
    </source>
</evidence>
<dbReference type="GO" id="GO:0020037">
    <property type="term" value="F:heme binding"/>
    <property type="evidence" value="ECO:0007669"/>
    <property type="project" value="InterPro"/>
</dbReference>
<organism evidence="7 8">
    <name type="scientific">Hymenobacter polaris</name>
    <dbReference type="NCBI Taxonomy" id="2682546"/>
    <lineage>
        <taxon>Bacteria</taxon>
        <taxon>Pseudomonadati</taxon>
        <taxon>Bacteroidota</taxon>
        <taxon>Cytophagia</taxon>
        <taxon>Cytophagales</taxon>
        <taxon>Hymenobacteraceae</taxon>
        <taxon>Hymenobacter</taxon>
    </lineage>
</organism>
<feature type="signal peptide" evidence="5">
    <location>
        <begin position="1"/>
        <end position="24"/>
    </location>
</feature>
<dbReference type="RefSeq" id="WP_169532853.1">
    <property type="nucleotide sequence ID" value="NZ_JABBGH010000003.1"/>
</dbReference>
<dbReference type="Gene3D" id="1.10.760.10">
    <property type="entry name" value="Cytochrome c-like domain"/>
    <property type="match status" value="1"/>
</dbReference>
<dbReference type="EMBL" id="JABBGH010000003">
    <property type="protein sequence ID" value="NML67171.1"/>
    <property type="molecule type" value="Genomic_DNA"/>
</dbReference>
<feature type="domain" description="Cytochrome c" evidence="6">
    <location>
        <begin position="47"/>
        <end position="136"/>
    </location>
</feature>
<reference evidence="7 8" key="1">
    <citation type="submission" date="2020-04" db="EMBL/GenBank/DDBJ databases">
        <title>Hymenobacter polaris sp. nov., isolated from Arctic soil.</title>
        <authorList>
            <person name="Dahal R.H."/>
        </authorList>
    </citation>
    <scope>NUCLEOTIDE SEQUENCE [LARGE SCALE GENOMIC DNA]</scope>
    <source>
        <strain evidence="7 8">RP-2-7</strain>
    </source>
</reference>
<dbReference type="InterPro" id="IPR036909">
    <property type="entry name" value="Cyt_c-like_dom_sf"/>
</dbReference>
<evidence type="ECO:0000256" key="1">
    <source>
        <dbReference type="ARBA" id="ARBA00022617"/>
    </source>
</evidence>
<dbReference type="PANTHER" id="PTHR35008">
    <property type="entry name" value="BLL4482 PROTEIN-RELATED"/>
    <property type="match status" value="1"/>
</dbReference>
<feature type="chain" id="PRO_5030816579" evidence="5">
    <location>
        <begin position="25"/>
        <end position="159"/>
    </location>
</feature>
<dbReference type="InterPro" id="IPR009056">
    <property type="entry name" value="Cyt_c-like_dom"/>
</dbReference>
<dbReference type="Pfam" id="PF00034">
    <property type="entry name" value="Cytochrom_C"/>
    <property type="match status" value="1"/>
</dbReference>
<keyword evidence="3 4" id="KW-0408">Iron</keyword>
<evidence type="ECO:0000259" key="6">
    <source>
        <dbReference type="PROSITE" id="PS51007"/>
    </source>
</evidence>
<dbReference type="SUPFAM" id="SSF46626">
    <property type="entry name" value="Cytochrome c"/>
    <property type="match status" value="1"/>
</dbReference>
<keyword evidence="5" id="KW-0732">Signal</keyword>